<dbReference type="AlphaFoldDB" id="A0A5B0H8M5"/>
<dbReference type="Proteomes" id="UP000325273">
    <property type="component" value="Unassembled WGS sequence"/>
</dbReference>
<dbReference type="Pfam" id="PF07931">
    <property type="entry name" value="CPT"/>
    <property type="match status" value="1"/>
</dbReference>
<keyword evidence="2" id="KW-1185">Reference proteome</keyword>
<protein>
    <submittedName>
        <fullName evidence="1">Uncharacterized protein</fullName>
    </submittedName>
</protein>
<evidence type="ECO:0000313" key="1">
    <source>
        <dbReference type="EMBL" id="KAA1011440.1"/>
    </source>
</evidence>
<gene>
    <name evidence="1" type="ORF">FVF58_16115</name>
</gene>
<dbReference type="SUPFAM" id="SSF52540">
    <property type="entry name" value="P-loop containing nucleoside triphosphate hydrolases"/>
    <property type="match status" value="1"/>
</dbReference>
<dbReference type="EMBL" id="VTUZ01000009">
    <property type="protein sequence ID" value="KAA1011440.1"/>
    <property type="molecule type" value="Genomic_DNA"/>
</dbReference>
<comment type="caution">
    <text evidence="1">The sequence shown here is derived from an EMBL/GenBank/DDBJ whole genome shotgun (WGS) entry which is preliminary data.</text>
</comment>
<name>A0A5B0H8M5_9BURK</name>
<dbReference type="RefSeq" id="WP_149670872.1">
    <property type="nucleotide sequence ID" value="NZ_VTUZ01000009.1"/>
</dbReference>
<accession>A0A5B0H8M5</accession>
<dbReference type="Gene3D" id="3.40.50.300">
    <property type="entry name" value="P-loop containing nucleotide triphosphate hydrolases"/>
    <property type="match status" value="1"/>
</dbReference>
<dbReference type="InterPro" id="IPR027417">
    <property type="entry name" value="P-loop_NTPase"/>
</dbReference>
<reference evidence="1 2" key="1">
    <citation type="submission" date="2019-08" db="EMBL/GenBank/DDBJ databases">
        <title>Paraburkholderia sp. DCY113.</title>
        <authorList>
            <person name="Kang J."/>
        </authorList>
    </citation>
    <scope>NUCLEOTIDE SEQUENCE [LARGE SCALE GENOMIC DNA]</scope>
    <source>
        <strain evidence="1 2">DCY113</strain>
    </source>
</reference>
<organism evidence="1 2">
    <name type="scientific">Paraburkholderia panacisoli</name>
    <dbReference type="NCBI Taxonomy" id="2603818"/>
    <lineage>
        <taxon>Bacteria</taxon>
        <taxon>Pseudomonadati</taxon>
        <taxon>Pseudomonadota</taxon>
        <taxon>Betaproteobacteria</taxon>
        <taxon>Burkholderiales</taxon>
        <taxon>Burkholderiaceae</taxon>
        <taxon>Paraburkholderia</taxon>
    </lineage>
</organism>
<sequence>MVSTAIVLHGLISAGKSSLARALQDNPASPVFHITLDAFVGMSRRRDVRSDEELNQALEPFLRFPVYRSAGTVKKR</sequence>
<proteinExistence type="predicted"/>
<evidence type="ECO:0000313" key="2">
    <source>
        <dbReference type="Proteomes" id="UP000325273"/>
    </source>
</evidence>